<name>A0ABV0H7B6_9NEIS</name>
<keyword evidence="2" id="KW-1185">Reference proteome</keyword>
<gene>
    <name evidence="1" type="ORF">ABH309_13705</name>
</gene>
<protein>
    <recommendedName>
        <fullName evidence="3">DUF2531 family protein</fullName>
    </recommendedName>
</protein>
<evidence type="ECO:0000313" key="2">
    <source>
        <dbReference type="Proteomes" id="UP001438292"/>
    </source>
</evidence>
<dbReference type="RefSeq" id="WP_346195641.1">
    <property type="nucleotide sequence ID" value="NZ_JBDJHV010000026.1"/>
</dbReference>
<reference evidence="1 2" key="1">
    <citation type="submission" date="2024-05" db="EMBL/GenBank/DDBJ databases">
        <authorList>
            <person name="De Oliveira J.P."/>
            <person name="Noriler S.A."/>
            <person name="De Oliveira A.G."/>
            <person name="Sipoli D.S."/>
        </authorList>
    </citation>
    <scope>NUCLEOTIDE SEQUENCE [LARGE SCALE GENOMIC DNA]</scope>
    <source>
        <strain evidence="1 2">LABIM186</strain>
    </source>
</reference>
<accession>A0ABV0H7B6</accession>
<evidence type="ECO:0000313" key="1">
    <source>
        <dbReference type="EMBL" id="MEO3955509.1"/>
    </source>
</evidence>
<proteinExistence type="predicted"/>
<organism evidence="1 2">
    <name type="scientific">Chromobacterium piscinae</name>
    <dbReference type="NCBI Taxonomy" id="686831"/>
    <lineage>
        <taxon>Bacteria</taxon>
        <taxon>Pseudomonadati</taxon>
        <taxon>Pseudomonadota</taxon>
        <taxon>Betaproteobacteria</taxon>
        <taxon>Neisseriales</taxon>
        <taxon>Chromobacteriaceae</taxon>
        <taxon>Chromobacterium</taxon>
    </lineage>
</organism>
<evidence type="ECO:0008006" key="3">
    <source>
        <dbReference type="Google" id="ProtNLM"/>
    </source>
</evidence>
<comment type="caution">
    <text evidence="1">The sequence shown here is derived from an EMBL/GenBank/DDBJ whole genome shotgun (WGS) entry which is preliminary data.</text>
</comment>
<dbReference type="Proteomes" id="UP001438292">
    <property type="component" value="Unassembled WGS sequence"/>
</dbReference>
<dbReference type="EMBL" id="JBDQQU010000012">
    <property type="protein sequence ID" value="MEO3955509.1"/>
    <property type="molecule type" value="Genomic_DNA"/>
</dbReference>
<sequence>MILKRYGLFLVLYWLFPAWTMAAELPQTWAVLSREHGCLPAAQFQADLGRPMTLSELSQRTHGRPIASANDTLPFPLWRIALQQPPGELWVLSEADCQTWLKLLAHAPNKL</sequence>